<dbReference type="EMBL" id="BJWL01000021">
    <property type="protein sequence ID" value="GFZ09416.1"/>
    <property type="molecule type" value="Genomic_DNA"/>
</dbReference>
<gene>
    <name evidence="1" type="ORF">Acr_21g0000150</name>
</gene>
<sequence length="104" mass="11014">MLGSPFGTLMAIQVLCTLRGQVQVKSRDSLSTRRLQESLGVPASCLLGGAYLERCSWPLGGDPLGRLSTPWRGYVGGELFTPVFQVPTLGNGTFSIVGPIASNC</sequence>
<keyword evidence="2" id="KW-1185">Reference proteome</keyword>
<dbReference type="AlphaFoldDB" id="A0A7J0GF32"/>
<name>A0A7J0GF32_9ERIC</name>
<comment type="caution">
    <text evidence="1">The sequence shown here is derived from an EMBL/GenBank/DDBJ whole genome shotgun (WGS) entry which is preliminary data.</text>
</comment>
<dbReference type="Proteomes" id="UP000585474">
    <property type="component" value="Unassembled WGS sequence"/>
</dbReference>
<proteinExistence type="predicted"/>
<protein>
    <submittedName>
        <fullName evidence="1">Uncharacterized protein</fullName>
    </submittedName>
</protein>
<evidence type="ECO:0000313" key="1">
    <source>
        <dbReference type="EMBL" id="GFZ09416.1"/>
    </source>
</evidence>
<organism evidence="1 2">
    <name type="scientific">Actinidia rufa</name>
    <dbReference type="NCBI Taxonomy" id="165716"/>
    <lineage>
        <taxon>Eukaryota</taxon>
        <taxon>Viridiplantae</taxon>
        <taxon>Streptophyta</taxon>
        <taxon>Embryophyta</taxon>
        <taxon>Tracheophyta</taxon>
        <taxon>Spermatophyta</taxon>
        <taxon>Magnoliopsida</taxon>
        <taxon>eudicotyledons</taxon>
        <taxon>Gunneridae</taxon>
        <taxon>Pentapetalae</taxon>
        <taxon>asterids</taxon>
        <taxon>Ericales</taxon>
        <taxon>Actinidiaceae</taxon>
        <taxon>Actinidia</taxon>
    </lineage>
</organism>
<accession>A0A7J0GF32</accession>
<evidence type="ECO:0000313" key="2">
    <source>
        <dbReference type="Proteomes" id="UP000585474"/>
    </source>
</evidence>
<reference evidence="1 2" key="1">
    <citation type="submission" date="2019-07" db="EMBL/GenBank/DDBJ databases">
        <title>De Novo Assembly of kiwifruit Actinidia rufa.</title>
        <authorList>
            <person name="Sugita-Konishi S."/>
            <person name="Sato K."/>
            <person name="Mori E."/>
            <person name="Abe Y."/>
            <person name="Kisaki G."/>
            <person name="Hamano K."/>
            <person name="Suezawa K."/>
            <person name="Otani M."/>
            <person name="Fukuda T."/>
            <person name="Manabe T."/>
            <person name="Gomi K."/>
            <person name="Tabuchi M."/>
            <person name="Akimitsu K."/>
            <person name="Kataoka I."/>
        </authorList>
    </citation>
    <scope>NUCLEOTIDE SEQUENCE [LARGE SCALE GENOMIC DNA]</scope>
    <source>
        <strain evidence="2">cv. Fuchu</strain>
    </source>
</reference>